<gene>
    <name evidence="4" type="ORF">HZY91_10655</name>
</gene>
<dbReference type="Gene3D" id="3.40.630.30">
    <property type="match status" value="1"/>
</dbReference>
<keyword evidence="1" id="KW-0808">Transferase</keyword>
<comment type="caution">
    <text evidence="4">The sequence shown here is derived from an EMBL/GenBank/DDBJ whole genome shotgun (WGS) entry which is preliminary data.</text>
</comment>
<dbReference type="InterPro" id="IPR051556">
    <property type="entry name" value="N-term/lysine_N-AcTrnsfr"/>
</dbReference>
<keyword evidence="5" id="KW-1185">Reference proteome</keyword>
<dbReference type="PROSITE" id="PS51186">
    <property type="entry name" value="GNAT"/>
    <property type="match status" value="1"/>
</dbReference>
<evidence type="ECO:0000256" key="1">
    <source>
        <dbReference type="ARBA" id="ARBA00022679"/>
    </source>
</evidence>
<evidence type="ECO:0000256" key="2">
    <source>
        <dbReference type="ARBA" id="ARBA00023315"/>
    </source>
</evidence>
<evidence type="ECO:0000313" key="4">
    <source>
        <dbReference type="EMBL" id="MBG9987326.1"/>
    </source>
</evidence>
<dbReference type="PANTHER" id="PTHR42919">
    <property type="entry name" value="N-ALPHA-ACETYLTRANSFERASE"/>
    <property type="match status" value="1"/>
</dbReference>
<dbReference type="Proteomes" id="UP000721415">
    <property type="component" value="Unassembled WGS sequence"/>
</dbReference>
<evidence type="ECO:0000259" key="3">
    <source>
        <dbReference type="PROSITE" id="PS51186"/>
    </source>
</evidence>
<dbReference type="Pfam" id="PF00583">
    <property type="entry name" value="Acetyltransf_1"/>
    <property type="match status" value="1"/>
</dbReference>
<dbReference type="SUPFAM" id="SSF55729">
    <property type="entry name" value="Acyl-CoA N-acyltransferases (Nat)"/>
    <property type="match status" value="1"/>
</dbReference>
<dbReference type="CDD" id="cd04301">
    <property type="entry name" value="NAT_SF"/>
    <property type="match status" value="1"/>
</dbReference>
<protein>
    <submittedName>
        <fullName evidence="4">GNAT family N-acetyltransferase</fullName>
    </submittedName>
</protein>
<accession>A0ABS0LT45</accession>
<feature type="domain" description="N-acetyltransferase" evidence="3">
    <location>
        <begin position="1"/>
        <end position="163"/>
    </location>
</feature>
<dbReference type="EMBL" id="JACBXQ010000007">
    <property type="protein sequence ID" value="MBG9987326.1"/>
    <property type="molecule type" value="Genomic_DNA"/>
</dbReference>
<dbReference type="InterPro" id="IPR016181">
    <property type="entry name" value="Acyl_CoA_acyltransferase"/>
</dbReference>
<dbReference type="PANTHER" id="PTHR42919:SF8">
    <property type="entry name" value="N-ALPHA-ACETYLTRANSFERASE 50"/>
    <property type="match status" value="1"/>
</dbReference>
<dbReference type="RefSeq" id="WP_197116249.1">
    <property type="nucleotide sequence ID" value="NZ_JACBXQ010000007.1"/>
</dbReference>
<organism evidence="4 5">
    <name type="scientific">Facklamia lactis</name>
    <dbReference type="NCBI Taxonomy" id="2749967"/>
    <lineage>
        <taxon>Bacteria</taxon>
        <taxon>Bacillati</taxon>
        <taxon>Bacillota</taxon>
        <taxon>Bacilli</taxon>
        <taxon>Lactobacillales</taxon>
        <taxon>Aerococcaceae</taxon>
        <taxon>Facklamia</taxon>
    </lineage>
</organism>
<proteinExistence type="predicted"/>
<name>A0ABS0LT45_9LACT</name>
<evidence type="ECO:0000313" key="5">
    <source>
        <dbReference type="Proteomes" id="UP000721415"/>
    </source>
</evidence>
<keyword evidence="2" id="KW-0012">Acyltransferase</keyword>
<dbReference type="InterPro" id="IPR000182">
    <property type="entry name" value="GNAT_dom"/>
</dbReference>
<sequence length="163" mass="18662">MELRPLKKEEYDQLRKFLYYAIYVPPGQEAPDHSIIEQQVLNKYHEAFGQARDESLAAIVNEEIVGLVWCRQFRKEQESYGYYRDDFVELNISVLPDYRGAGIGTSLLKKMIAEVRSKGIKGISLSVTNGNPAQKLYQSLGFKVIETRTEDSLMALCFEETNA</sequence>
<reference evidence="4 5" key="1">
    <citation type="submission" date="2020-07" db="EMBL/GenBank/DDBJ databases">
        <title>Facklamia lactis sp. nov., isolated from raw milk.</title>
        <authorList>
            <person name="Doll E.V."/>
            <person name="Huptas C."/>
            <person name="Staib L."/>
            <person name="Wenning M."/>
            <person name="Scherer S."/>
        </authorList>
    </citation>
    <scope>NUCLEOTIDE SEQUENCE [LARGE SCALE GENOMIC DNA]</scope>
    <source>
        <strain evidence="4 5">DSM 111018</strain>
    </source>
</reference>